<dbReference type="GO" id="GO:0005737">
    <property type="term" value="C:cytoplasm"/>
    <property type="evidence" value="ECO:0007669"/>
    <property type="project" value="TreeGrafter"/>
</dbReference>
<evidence type="ECO:0000313" key="7">
    <source>
        <dbReference type="EMBL" id="KAF3197499.1"/>
    </source>
</evidence>
<dbReference type="PROSITE" id="PS51157">
    <property type="entry name" value="ZF_UBR"/>
    <property type="match status" value="1"/>
</dbReference>
<dbReference type="InterPro" id="IPR003126">
    <property type="entry name" value="Znf_UBR"/>
</dbReference>
<dbReference type="PANTHER" id="PTHR13513">
    <property type="entry name" value="E3 UBIQUITIN-PROTEIN LIGASE UBR7"/>
    <property type="match status" value="1"/>
</dbReference>
<gene>
    <name evidence="8" type="ORF">TWF191_001963</name>
    <name evidence="7" type="ORF">TWF679_003125</name>
</gene>
<feature type="zinc finger region" description="UBR-type" evidence="4">
    <location>
        <begin position="44"/>
        <end position="116"/>
    </location>
</feature>
<keyword evidence="1" id="KW-0479">Metal-binding</keyword>
<dbReference type="EMBL" id="WIWT01000161">
    <property type="protein sequence ID" value="KAF3197499.1"/>
    <property type="molecule type" value="Genomic_DNA"/>
</dbReference>
<feature type="region of interest" description="Disordered" evidence="5">
    <location>
        <begin position="245"/>
        <end position="265"/>
    </location>
</feature>
<dbReference type="OrthoDB" id="5795902at2759"/>
<comment type="caution">
    <text evidence="7">The sequence shown here is derived from an EMBL/GenBank/DDBJ whole genome shotgun (WGS) entry which is preliminary data.</text>
</comment>
<dbReference type="Pfam" id="PF02207">
    <property type="entry name" value="zf-UBR"/>
    <property type="match status" value="1"/>
</dbReference>
<dbReference type="GO" id="GO:0061630">
    <property type="term" value="F:ubiquitin protein ligase activity"/>
    <property type="evidence" value="ECO:0007669"/>
    <property type="project" value="InterPro"/>
</dbReference>
<proteinExistence type="predicted"/>
<dbReference type="PANTHER" id="PTHR13513:SF9">
    <property type="entry name" value="E3 UBIQUITIN-PROTEIN LIGASE UBR7-RELATED"/>
    <property type="match status" value="1"/>
</dbReference>
<evidence type="ECO:0000256" key="5">
    <source>
        <dbReference type="SAM" id="MobiDB-lite"/>
    </source>
</evidence>
<evidence type="ECO:0000259" key="6">
    <source>
        <dbReference type="PROSITE" id="PS51157"/>
    </source>
</evidence>
<dbReference type="InterPro" id="IPR047506">
    <property type="entry name" value="UBR7-like_UBR-box"/>
</dbReference>
<evidence type="ECO:0000256" key="2">
    <source>
        <dbReference type="ARBA" id="ARBA00022771"/>
    </source>
</evidence>
<protein>
    <recommendedName>
        <fullName evidence="6">UBR-type domain-containing protein</fullName>
    </recommendedName>
</protein>
<dbReference type="CDD" id="cd19677">
    <property type="entry name" value="UBR-box_UBR7"/>
    <property type="match status" value="1"/>
</dbReference>
<dbReference type="Proteomes" id="UP000483672">
    <property type="component" value="Unassembled WGS sequence"/>
</dbReference>
<dbReference type="InterPro" id="IPR040204">
    <property type="entry name" value="UBR7"/>
</dbReference>
<evidence type="ECO:0000256" key="3">
    <source>
        <dbReference type="ARBA" id="ARBA00022833"/>
    </source>
</evidence>
<sequence length="426" mass="47058">MKIMEPETENSPEGAGISQTAQDYIDAQRQLEIEAREILPYSFDTCTKPLGPLRQLIFACMKCTSNGSSPAGICYSCSISCHGSHGDLVELFSKRNFECDCGTTRMPGSCCNLRKTHEDQPAQGNSYNQNFQNLFCQSERYEAQSEFGTMYQCLLGDCCGEDWFHDRCILGSSLDGSADSNEDDSDDIQGFPDEGSFEYFICWGCVSANPWLLQYAGTPGFLEPVVCREYAVACPGQSSDATVSRKRKASAISSEGDTAETDSEPVIRIGGPSIAAPEASVEATSTKSCKLPQSKHLDLANKKVSLFLRSDFRDYLCQCVSCLEKLKNHKCLLEEEATHEPPLDSDADESTGHNSLLDAGEKALSTIDRIRAIEGVMAYNMLKDKVKEFLQPFAQEKRVVCQEDVKQYFEALKGGSKTTHYPEDKN</sequence>
<evidence type="ECO:0000313" key="10">
    <source>
        <dbReference type="Proteomes" id="UP000614610"/>
    </source>
</evidence>
<evidence type="ECO:0000313" key="8">
    <source>
        <dbReference type="EMBL" id="KAF3205140.1"/>
    </source>
</evidence>
<name>A0A6G1MJI5_ORBOL</name>
<evidence type="ECO:0000256" key="4">
    <source>
        <dbReference type="PROSITE-ProRule" id="PRU00508"/>
    </source>
</evidence>
<organism evidence="7 10">
    <name type="scientific">Orbilia oligospora</name>
    <name type="common">Nematode-trapping fungus</name>
    <name type="synonym">Arthrobotrys oligospora</name>
    <dbReference type="NCBI Taxonomy" id="2813651"/>
    <lineage>
        <taxon>Eukaryota</taxon>
        <taxon>Fungi</taxon>
        <taxon>Dikarya</taxon>
        <taxon>Ascomycota</taxon>
        <taxon>Pezizomycotina</taxon>
        <taxon>Orbiliomycetes</taxon>
        <taxon>Orbiliales</taxon>
        <taxon>Orbiliaceae</taxon>
        <taxon>Orbilia</taxon>
    </lineage>
</organism>
<feature type="domain" description="UBR-type" evidence="6">
    <location>
        <begin position="44"/>
        <end position="116"/>
    </location>
</feature>
<keyword evidence="2" id="KW-0863">Zinc-finger</keyword>
<evidence type="ECO:0000256" key="1">
    <source>
        <dbReference type="ARBA" id="ARBA00022723"/>
    </source>
</evidence>
<evidence type="ECO:0000313" key="9">
    <source>
        <dbReference type="Proteomes" id="UP000483672"/>
    </source>
</evidence>
<dbReference type="EMBL" id="WIPF01000137">
    <property type="protein sequence ID" value="KAF3205140.1"/>
    <property type="molecule type" value="Genomic_DNA"/>
</dbReference>
<reference evidence="7 9" key="1">
    <citation type="submission" date="2019-06" db="EMBL/GenBank/DDBJ databases">
        <authorList>
            <person name="Palmer J.M."/>
        </authorList>
    </citation>
    <scope>NUCLEOTIDE SEQUENCE</scope>
    <source>
        <strain evidence="8 9">TWF191</strain>
        <strain evidence="7">TWF679</strain>
    </source>
</reference>
<keyword evidence="3" id="KW-0862">Zinc</keyword>
<dbReference type="Proteomes" id="UP000614610">
    <property type="component" value="Unassembled WGS sequence"/>
</dbReference>
<dbReference type="AlphaFoldDB" id="A0A6G1MJI5"/>
<accession>A0A6G1MJI5</accession>
<dbReference type="SMART" id="SM00396">
    <property type="entry name" value="ZnF_UBR1"/>
    <property type="match status" value="1"/>
</dbReference>
<dbReference type="GO" id="GO:0008270">
    <property type="term" value="F:zinc ion binding"/>
    <property type="evidence" value="ECO:0007669"/>
    <property type="project" value="UniProtKB-KW"/>
</dbReference>